<protein>
    <submittedName>
        <fullName evidence="4">Glycosyltransferase family 1 protein</fullName>
    </submittedName>
</protein>
<dbReference type="EMBL" id="CP133721">
    <property type="protein sequence ID" value="WMW77883.1"/>
    <property type="molecule type" value="Genomic_DNA"/>
</dbReference>
<organism evidence="4 5">
    <name type="scientific">Flavobacterium nakdongensis</name>
    <dbReference type="NCBI Taxonomy" id="3073563"/>
    <lineage>
        <taxon>Bacteria</taxon>
        <taxon>Pseudomonadati</taxon>
        <taxon>Bacteroidota</taxon>
        <taxon>Flavobacteriia</taxon>
        <taxon>Flavobacteriales</taxon>
        <taxon>Flavobacteriaceae</taxon>
        <taxon>Flavobacterium</taxon>
    </lineage>
</organism>
<dbReference type="InterPro" id="IPR001296">
    <property type="entry name" value="Glyco_trans_1"/>
</dbReference>
<dbReference type="SUPFAM" id="SSF53756">
    <property type="entry name" value="UDP-Glycosyltransferase/glycogen phosphorylase"/>
    <property type="match status" value="1"/>
</dbReference>
<keyword evidence="1" id="KW-0808">Transferase</keyword>
<gene>
    <name evidence="4" type="ORF">RF683_00115</name>
</gene>
<dbReference type="InterPro" id="IPR028098">
    <property type="entry name" value="Glyco_trans_4-like_N"/>
</dbReference>
<proteinExistence type="predicted"/>
<dbReference type="Pfam" id="PF00534">
    <property type="entry name" value="Glycos_transf_1"/>
    <property type="match status" value="1"/>
</dbReference>
<dbReference type="PANTHER" id="PTHR46401">
    <property type="entry name" value="GLYCOSYLTRANSFERASE WBBK-RELATED"/>
    <property type="match status" value="1"/>
</dbReference>
<dbReference type="Gene3D" id="3.40.50.2000">
    <property type="entry name" value="Glycogen Phosphorylase B"/>
    <property type="match status" value="2"/>
</dbReference>
<feature type="domain" description="Glycosyl transferase family 1" evidence="2">
    <location>
        <begin position="197"/>
        <end position="354"/>
    </location>
</feature>
<name>A0ABY9R9H9_9FLAO</name>
<dbReference type="Pfam" id="PF13439">
    <property type="entry name" value="Glyco_transf_4"/>
    <property type="match status" value="1"/>
</dbReference>
<evidence type="ECO:0000313" key="4">
    <source>
        <dbReference type="EMBL" id="WMW77883.1"/>
    </source>
</evidence>
<dbReference type="PANTHER" id="PTHR46401:SF2">
    <property type="entry name" value="GLYCOSYLTRANSFERASE WBBK-RELATED"/>
    <property type="match status" value="1"/>
</dbReference>
<evidence type="ECO:0000313" key="5">
    <source>
        <dbReference type="Proteomes" id="UP001180481"/>
    </source>
</evidence>
<dbReference type="CDD" id="cd03809">
    <property type="entry name" value="GT4_MtfB-like"/>
    <property type="match status" value="1"/>
</dbReference>
<dbReference type="Proteomes" id="UP001180481">
    <property type="component" value="Chromosome"/>
</dbReference>
<feature type="domain" description="Glycosyltransferase subfamily 4-like N-terminal" evidence="3">
    <location>
        <begin position="28"/>
        <end position="177"/>
    </location>
</feature>
<evidence type="ECO:0000259" key="2">
    <source>
        <dbReference type="Pfam" id="PF00534"/>
    </source>
</evidence>
<evidence type="ECO:0000259" key="3">
    <source>
        <dbReference type="Pfam" id="PF13439"/>
    </source>
</evidence>
<dbReference type="RefSeq" id="WP_309532216.1">
    <property type="nucleotide sequence ID" value="NZ_CP133721.1"/>
</dbReference>
<keyword evidence="5" id="KW-1185">Reference proteome</keyword>
<evidence type="ECO:0000256" key="1">
    <source>
        <dbReference type="ARBA" id="ARBA00022679"/>
    </source>
</evidence>
<reference evidence="4" key="1">
    <citation type="submission" date="2023-09" db="EMBL/GenBank/DDBJ databases">
        <title>Flavobacterium sp. 20NA77.7 isolated from freshwater.</title>
        <authorList>
            <person name="Le V."/>
            <person name="Ko S.-R."/>
            <person name="Ahn C.-Y."/>
            <person name="Oh H.-M."/>
        </authorList>
    </citation>
    <scope>NUCLEOTIDE SEQUENCE</scope>
    <source>
        <strain evidence="4">20NA77.7</strain>
    </source>
</reference>
<sequence>MKKTKTNNMNKPTNIFVDCHVFDKEFQGTQTYIRGLYLELLQHKHLHFFLAAYDITNLETIFGTHKNVTYVKYKSKNAVIRLLLLLPYLIKRNKIEYAHFQYRVPPIKFCKYILTIHDVLFEDFPEYFSTLNKWQSFLTYKYSAKLSDSIFTVSEYSKNRIEVHLNVKGVIVHPNGVQDVFFEPYNKERIQNEIANTYHIKDYILFISRWEPRKNHLMLLKTFVEKELYKKCELVFIGDNTNIHAAYLNYYNTLPLEIKQKINTLNNVPFKELLLFIRGAKLSVYPSSAEGFGIPPLETVAAKIPTICANETAMSDFIFLGENLVSLKNETLFQEKICEAINNPEQEHSLIKKANFVKTNYNWPIAAARYLDAIKETIDF</sequence>
<accession>A0ABY9R9H9</accession>